<dbReference type="GO" id="GO:0009103">
    <property type="term" value="P:lipopolysaccharide biosynthetic process"/>
    <property type="evidence" value="ECO:0007669"/>
    <property type="project" value="TreeGrafter"/>
</dbReference>
<protein>
    <recommendedName>
        <fullName evidence="6">Glycosyltransferase family 1 protein</fullName>
    </recommendedName>
</protein>
<feature type="non-terminal residue" evidence="4">
    <location>
        <position position="340"/>
    </location>
</feature>
<dbReference type="CDD" id="cd03809">
    <property type="entry name" value="GT4_MtfB-like"/>
    <property type="match status" value="1"/>
</dbReference>
<dbReference type="InterPro" id="IPR028098">
    <property type="entry name" value="Glyco_trans_4-like_N"/>
</dbReference>
<evidence type="ECO:0000313" key="4">
    <source>
        <dbReference type="EMBL" id="PIT87005.1"/>
    </source>
</evidence>
<dbReference type="SUPFAM" id="SSF53756">
    <property type="entry name" value="UDP-Glycosyltransferase/glycogen phosphorylase"/>
    <property type="match status" value="1"/>
</dbReference>
<gene>
    <name evidence="4" type="ORF">COU33_00010</name>
</gene>
<evidence type="ECO:0000259" key="2">
    <source>
        <dbReference type="Pfam" id="PF00534"/>
    </source>
</evidence>
<dbReference type="InterPro" id="IPR001296">
    <property type="entry name" value="Glyco_trans_1"/>
</dbReference>
<evidence type="ECO:0000259" key="3">
    <source>
        <dbReference type="Pfam" id="PF13439"/>
    </source>
</evidence>
<name>A0A2M6W2P9_9BACT</name>
<keyword evidence="1" id="KW-0808">Transferase</keyword>
<dbReference type="GO" id="GO:0016757">
    <property type="term" value="F:glycosyltransferase activity"/>
    <property type="evidence" value="ECO:0007669"/>
    <property type="project" value="InterPro"/>
</dbReference>
<dbReference type="PANTHER" id="PTHR46401">
    <property type="entry name" value="GLYCOSYLTRANSFERASE WBBK-RELATED"/>
    <property type="match status" value="1"/>
</dbReference>
<proteinExistence type="predicted"/>
<feature type="domain" description="Glycosyl transferase family 1" evidence="2">
    <location>
        <begin position="167"/>
        <end position="328"/>
    </location>
</feature>
<dbReference type="Pfam" id="PF00534">
    <property type="entry name" value="Glycos_transf_1"/>
    <property type="match status" value="1"/>
</dbReference>
<accession>A0A2M6W2P9</accession>
<feature type="domain" description="Glycosyltransferase subfamily 4-like N-terminal" evidence="3">
    <location>
        <begin position="30"/>
        <end position="151"/>
    </location>
</feature>
<dbReference type="Gene3D" id="3.40.50.2000">
    <property type="entry name" value="Glycogen Phosphorylase B"/>
    <property type="match status" value="2"/>
</dbReference>
<comment type="caution">
    <text evidence="4">The sequence shown here is derived from an EMBL/GenBank/DDBJ whole genome shotgun (WGS) entry which is preliminary data.</text>
</comment>
<dbReference type="AlphaFoldDB" id="A0A2M6W2P9"/>
<evidence type="ECO:0000313" key="5">
    <source>
        <dbReference type="Proteomes" id="UP000229362"/>
    </source>
</evidence>
<dbReference type="Pfam" id="PF13439">
    <property type="entry name" value="Glyco_transf_4"/>
    <property type="match status" value="1"/>
</dbReference>
<evidence type="ECO:0008006" key="6">
    <source>
        <dbReference type="Google" id="ProtNLM"/>
    </source>
</evidence>
<organism evidence="4 5">
    <name type="scientific">Candidatus Magasanikbacteria bacterium CG10_big_fil_rev_8_21_14_0_10_43_6</name>
    <dbReference type="NCBI Taxonomy" id="1974650"/>
    <lineage>
        <taxon>Bacteria</taxon>
        <taxon>Candidatus Magasanikiibacteriota</taxon>
    </lineage>
</organism>
<dbReference type="PANTHER" id="PTHR46401:SF2">
    <property type="entry name" value="GLYCOSYLTRANSFERASE WBBK-RELATED"/>
    <property type="match status" value="1"/>
</dbReference>
<sequence length="340" mass="38354">IEEFKKQIQDSAQIQVRLYTDMPLTGPLARLPNNWEARVLGWPPRKLWTQIRMSIEMLLHPPDVLFIPAHVFPLIRPKKTVMTIHDIAAIRYRESYSRFERWYSVWSAKRAMATLWKIITPSVFTKAELQTAFGTAREKDIMVVPHGYDTAFQKIHDTAVIQAVQEKYNIKKPYLISIGRLEAKKNTARIVDAFNILKASIEPELATLQLLLIGKPGYGYEHVKRAIEESPYSEDIVQPGWVAQGDLPALMNGALVFVFPSVYEGFGLPLLEAMACGVPVVASYGNSAQEVGGRSGIYIHPEDSDAIANAVRKLLLDHPFREEQIAAGTVQAAQYSWKHC</sequence>
<dbReference type="EMBL" id="PFBZ01000002">
    <property type="protein sequence ID" value="PIT87005.1"/>
    <property type="molecule type" value="Genomic_DNA"/>
</dbReference>
<reference evidence="5" key="1">
    <citation type="submission" date="2017-09" db="EMBL/GenBank/DDBJ databases">
        <title>Depth-based differentiation of microbial function through sediment-hosted aquifers and enrichment of novel symbionts in the deep terrestrial subsurface.</title>
        <authorList>
            <person name="Probst A.J."/>
            <person name="Ladd B."/>
            <person name="Jarett J.K."/>
            <person name="Geller-Mcgrath D.E."/>
            <person name="Sieber C.M.K."/>
            <person name="Emerson J.B."/>
            <person name="Anantharaman K."/>
            <person name="Thomas B.C."/>
            <person name="Malmstrom R."/>
            <person name="Stieglmeier M."/>
            <person name="Klingl A."/>
            <person name="Woyke T."/>
            <person name="Ryan C.M."/>
            <person name="Banfield J.F."/>
        </authorList>
    </citation>
    <scope>NUCLEOTIDE SEQUENCE [LARGE SCALE GENOMIC DNA]</scope>
</reference>
<evidence type="ECO:0000256" key="1">
    <source>
        <dbReference type="ARBA" id="ARBA00022679"/>
    </source>
</evidence>
<dbReference type="Proteomes" id="UP000229362">
    <property type="component" value="Unassembled WGS sequence"/>
</dbReference>
<feature type="non-terminal residue" evidence="4">
    <location>
        <position position="1"/>
    </location>
</feature>